<sequence length="92" mass="9860">MWGGLGSAKTAKNEQATAHYSEMRPWPASGAAQKRKPLPDVCHDKEQTKNGAVVEVILRRQNGNVTMLHVALGYCVGIDEIAPSKAATTAET</sequence>
<reference evidence="2 3" key="2">
    <citation type="journal article" date="2015" name="Eukaryot. Cell">
        <title>Asexual propagation of a virulent clone complex in a human and feline outbreak of sporotrichosis.</title>
        <authorList>
            <person name="Teixeira Mde M."/>
            <person name="Rodrigues A.M."/>
            <person name="Tsui C.K."/>
            <person name="de Almeida L.G."/>
            <person name="Van Diepeningen A.D."/>
            <person name="van den Ende B.G."/>
            <person name="Fernandes G.F."/>
            <person name="Kano R."/>
            <person name="Hamelin R.C."/>
            <person name="Lopes-Bezerra L.M."/>
            <person name="Vasconcelos A.T."/>
            <person name="de Hoog S."/>
            <person name="de Camargo Z.P."/>
            <person name="Felipe M.S."/>
        </authorList>
    </citation>
    <scope>NUCLEOTIDE SEQUENCE [LARGE SCALE GENOMIC DNA]</scope>
    <source>
        <strain evidence="2 3">1099-18</strain>
    </source>
</reference>
<evidence type="ECO:0000256" key="1">
    <source>
        <dbReference type="SAM" id="MobiDB-lite"/>
    </source>
</evidence>
<dbReference type="EMBL" id="AXCR01000011">
    <property type="protein sequence ID" value="KJR81362.1"/>
    <property type="molecule type" value="Genomic_DNA"/>
</dbReference>
<proteinExistence type="predicted"/>
<protein>
    <submittedName>
        <fullName evidence="2">Uncharacterized protein</fullName>
    </submittedName>
</protein>
<dbReference type="RefSeq" id="XP_016584038.1">
    <property type="nucleotide sequence ID" value="XM_016728248.1"/>
</dbReference>
<feature type="compositionally biased region" description="Basic and acidic residues" evidence="1">
    <location>
        <begin position="37"/>
        <end position="46"/>
    </location>
</feature>
<accession>A0A0F2LV72</accession>
<comment type="caution">
    <text evidence="2">The sequence shown here is derived from an EMBL/GenBank/DDBJ whole genome shotgun (WGS) entry which is preliminary data.</text>
</comment>
<dbReference type="Proteomes" id="UP000033710">
    <property type="component" value="Unassembled WGS sequence"/>
</dbReference>
<organism evidence="2 3">
    <name type="scientific">Sporothrix schenckii 1099-18</name>
    <dbReference type="NCBI Taxonomy" id="1397361"/>
    <lineage>
        <taxon>Eukaryota</taxon>
        <taxon>Fungi</taxon>
        <taxon>Dikarya</taxon>
        <taxon>Ascomycota</taxon>
        <taxon>Pezizomycotina</taxon>
        <taxon>Sordariomycetes</taxon>
        <taxon>Sordariomycetidae</taxon>
        <taxon>Ophiostomatales</taxon>
        <taxon>Ophiostomataceae</taxon>
        <taxon>Sporothrix</taxon>
    </lineage>
</organism>
<dbReference type="GeneID" id="27663525"/>
<reference evidence="2 3" key="1">
    <citation type="journal article" date="2014" name="BMC Genomics">
        <title>Comparative genomics of the major fungal agents of human and animal Sporotrichosis: Sporothrix schenckii and Sporothrix brasiliensis.</title>
        <authorList>
            <person name="Teixeira M.M."/>
            <person name="de Almeida L.G."/>
            <person name="Kubitschek-Barreira P."/>
            <person name="Alves F.L."/>
            <person name="Kioshima E.S."/>
            <person name="Abadio A.K."/>
            <person name="Fernandes L."/>
            <person name="Derengowski L.S."/>
            <person name="Ferreira K.S."/>
            <person name="Souza R.C."/>
            <person name="Ruiz J.C."/>
            <person name="de Andrade N.C."/>
            <person name="Paes H.C."/>
            <person name="Nicola A.M."/>
            <person name="Albuquerque P."/>
            <person name="Gerber A.L."/>
            <person name="Martins V.P."/>
            <person name="Peconick L.D."/>
            <person name="Neto A.V."/>
            <person name="Chaucanez C.B."/>
            <person name="Silva P.A."/>
            <person name="Cunha O.L."/>
            <person name="de Oliveira F.F."/>
            <person name="dos Santos T.C."/>
            <person name="Barros A.L."/>
            <person name="Soares M.A."/>
            <person name="de Oliveira L.M."/>
            <person name="Marini M.M."/>
            <person name="Villalobos-Duno H."/>
            <person name="Cunha M.M."/>
            <person name="de Hoog S."/>
            <person name="da Silveira J.F."/>
            <person name="Henrissat B."/>
            <person name="Nino-Vega G.A."/>
            <person name="Cisalpino P.S."/>
            <person name="Mora-Montes H.M."/>
            <person name="Almeida S.R."/>
            <person name="Stajich J.E."/>
            <person name="Lopes-Bezerra L.M."/>
            <person name="Vasconcelos A.T."/>
            <person name="Felipe M.S."/>
        </authorList>
    </citation>
    <scope>NUCLEOTIDE SEQUENCE [LARGE SCALE GENOMIC DNA]</scope>
    <source>
        <strain evidence="2 3">1099-18</strain>
    </source>
</reference>
<dbReference type="VEuPathDB" id="FungiDB:SPSK_01319"/>
<dbReference type="AlphaFoldDB" id="A0A0F2LV72"/>
<feature type="region of interest" description="Disordered" evidence="1">
    <location>
        <begin position="1"/>
        <end position="46"/>
    </location>
</feature>
<dbReference type="KEGG" id="ssck:SPSK_01319"/>
<name>A0A0F2LV72_SPOSC</name>
<evidence type="ECO:0000313" key="3">
    <source>
        <dbReference type="Proteomes" id="UP000033710"/>
    </source>
</evidence>
<evidence type="ECO:0000313" key="2">
    <source>
        <dbReference type="EMBL" id="KJR81362.1"/>
    </source>
</evidence>
<gene>
    <name evidence="2" type="ORF">SPSK_01319</name>
</gene>